<evidence type="ECO:0000313" key="3">
    <source>
        <dbReference type="Proteomes" id="UP001157167"/>
    </source>
</evidence>
<dbReference type="EMBL" id="BSPX01000026">
    <property type="protein sequence ID" value="GLT22545.1"/>
    <property type="molecule type" value="Genomic_DNA"/>
</dbReference>
<keyword evidence="1" id="KW-0812">Transmembrane</keyword>
<accession>A0ABQ6FCV4</accession>
<keyword evidence="3" id="KW-1185">Reference proteome</keyword>
<reference evidence="3" key="1">
    <citation type="journal article" date="2019" name="Int. J. Syst. Evol. Microbiol.">
        <title>The Global Catalogue of Microorganisms (GCM) 10K type strain sequencing project: providing services to taxonomists for standard genome sequencing and annotation.</title>
        <authorList>
            <consortium name="The Broad Institute Genomics Platform"/>
            <consortium name="The Broad Institute Genome Sequencing Center for Infectious Disease"/>
            <person name="Wu L."/>
            <person name="Ma J."/>
        </authorList>
    </citation>
    <scope>NUCLEOTIDE SEQUENCE [LARGE SCALE GENOMIC DNA]</scope>
    <source>
        <strain evidence="3">NBRC 102407</strain>
    </source>
</reference>
<evidence type="ECO:0000256" key="1">
    <source>
        <dbReference type="SAM" id="Phobius"/>
    </source>
</evidence>
<comment type="caution">
    <text evidence="2">The sequence shown here is derived from an EMBL/GenBank/DDBJ whole genome shotgun (WGS) entry which is preliminary data.</text>
</comment>
<keyword evidence="1" id="KW-1133">Transmembrane helix</keyword>
<dbReference type="Proteomes" id="UP001157167">
    <property type="component" value="Unassembled WGS sequence"/>
</dbReference>
<feature type="transmembrane region" description="Helical" evidence="1">
    <location>
        <begin position="143"/>
        <end position="171"/>
    </location>
</feature>
<dbReference type="InterPro" id="IPR047798">
    <property type="entry name" value="BPSS1780-like"/>
</dbReference>
<gene>
    <name evidence="2" type="ORF">GCM10007933_20050</name>
</gene>
<sequence>MQARTLPARRGWAWIVDGFAIWKRNPALITFLVMAYSFIQLVMFIVPYIGPIVISLTTPALALGIYNGCKAVAEGRKVGPEVMFSGFRQQLPELIKIGGINFLCTLALVGLAVLIDGSMGDRMVDILLGKADAGETLSENPSFGLAVLVVVVGFTPLAMAYWFAPLLAAWGKVPAVKALFFSYVACLRNWRAFLVYGLCLMVVTQAASIVVIVFDLALPILGSLAALAFPVVFMPVVFASLYANTTDVFGKITPDEQD</sequence>
<organism evidence="2 3">
    <name type="scientific">Zoogloea oryzae</name>
    <dbReference type="NCBI Taxonomy" id="310767"/>
    <lineage>
        <taxon>Bacteria</taxon>
        <taxon>Pseudomonadati</taxon>
        <taxon>Pseudomonadota</taxon>
        <taxon>Betaproteobacteria</taxon>
        <taxon>Rhodocyclales</taxon>
        <taxon>Zoogloeaceae</taxon>
        <taxon>Zoogloea</taxon>
    </lineage>
</organism>
<evidence type="ECO:0008006" key="4">
    <source>
        <dbReference type="Google" id="ProtNLM"/>
    </source>
</evidence>
<feature type="transmembrane region" description="Helical" evidence="1">
    <location>
        <begin position="220"/>
        <end position="243"/>
    </location>
</feature>
<keyword evidence="1" id="KW-0472">Membrane</keyword>
<feature type="transmembrane region" description="Helical" evidence="1">
    <location>
        <begin position="94"/>
        <end position="115"/>
    </location>
</feature>
<feature type="transmembrane region" description="Helical" evidence="1">
    <location>
        <begin position="52"/>
        <end position="73"/>
    </location>
</feature>
<proteinExistence type="predicted"/>
<dbReference type="NCBIfam" id="NF041043">
    <property type="entry name" value="BPSS1780_fam"/>
    <property type="match status" value="1"/>
</dbReference>
<dbReference type="RefSeq" id="WP_284187846.1">
    <property type="nucleotide sequence ID" value="NZ_BSPX01000026.1"/>
</dbReference>
<feature type="transmembrane region" description="Helical" evidence="1">
    <location>
        <begin position="192"/>
        <end position="214"/>
    </location>
</feature>
<name>A0ABQ6FCV4_9RHOO</name>
<evidence type="ECO:0000313" key="2">
    <source>
        <dbReference type="EMBL" id="GLT22545.1"/>
    </source>
</evidence>
<protein>
    <recommendedName>
        <fullName evidence="4">Transmembrane protein</fullName>
    </recommendedName>
</protein>